<evidence type="ECO:0000256" key="7">
    <source>
        <dbReference type="SAM" id="Phobius"/>
    </source>
</evidence>
<dbReference type="InterPro" id="IPR011701">
    <property type="entry name" value="MFS"/>
</dbReference>
<evidence type="ECO:0000256" key="6">
    <source>
        <dbReference type="ARBA" id="ARBA00023136"/>
    </source>
</evidence>
<evidence type="ECO:0000256" key="5">
    <source>
        <dbReference type="ARBA" id="ARBA00022989"/>
    </source>
</evidence>
<keyword evidence="10" id="KW-1185">Reference proteome</keyword>
<protein>
    <submittedName>
        <fullName evidence="9">Inner membrane transport protein YnfM</fullName>
    </submittedName>
</protein>
<evidence type="ECO:0000313" key="9">
    <source>
        <dbReference type="EMBL" id="PRR72582.1"/>
    </source>
</evidence>
<gene>
    <name evidence="9" type="primary">ynfM</name>
    <name evidence="9" type="ORF">MOHU_15110</name>
</gene>
<dbReference type="AlphaFoldDB" id="A0A2T0ARZ4"/>
<dbReference type="InterPro" id="IPR050189">
    <property type="entry name" value="MFS_Efflux_Transporters"/>
</dbReference>
<feature type="transmembrane region" description="Helical" evidence="7">
    <location>
        <begin position="237"/>
        <end position="259"/>
    </location>
</feature>
<dbReference type="Pfam" id="PF07690">
    <property type="entry name" value="MFS_1"/>
    <property type="match status" value="1"/>
</dbReference>
<dbReference type="EMBL" id="PVXM01000028">
    <property type="protein sequence ID" value="PRR72582.1"/>
    <property type="molecule type" value="Genomic_DNA"/>
</dbReference>
<dbReference type="PROSITE" id="PS50850">
    <property type="entry name" value="MFS"/>
    <property type="match status" value="1"/>
</dbReference>
<keyword evidence="2" id="KW-0813">Transport</keyword>
<keyword evidence="5 7" id="KW-1133">Transmembrane helix</keyword>
<accession>A0A2T0ARZ4</accession>
<dbReference type="RefSeq" id="WP_106005473.1">
    <property type="nucleotide sequence ID" value="NZ_CP136419.1"/>
</dbReference>
<dbReference type="Gene3D" id="1.20.1250.20">
    <property type="entry name" value="MFS general substrate transporter like domains"/>
    <property type="match status" value="1"/>
</dbReference>
<name>A0A2T0ARZ4_9FIRM</name>
<dbReference type="SUPFAM" id="SSF103473">
    <property type="entry name" value="MFS general substrate transporter"/>
    <property type="match status" value="1"/>
</dbReference>
<keyword evidence="6 7" id="KW-0472">Membrane</keyword>
<dbReference type="GO" id="GO:0022857">
    <property type="term" value="F:transmembrane transporter activity"/>
    <property type="evidence" value="ECO:0007669"/>
    <property type="project" value="InterPro"/>
</dbReference>
<feature type="transmembrane region" description="Helical" evidence="7">
    <location>
        <begin position="130"/>
        <end position="156"/>
    </location>
</feature>
<feature type="transmembrane region" description="Helical" evidence="7">
    <location>
        <begin position="72"/>
        <end position="91"/>
    </location>
</feature>
<dbReference type="PANTHER" id="PTHR43124">
    <property type="entry name" value="PURINE EFFLUX PUMP PBUE"/>
    <property type="match status" value="1"/>
</dbReference>
<feature type="transmembrane region" description="Helical" evidence="7">
    <location>
        <begin position="162"/>
        <end position="180"/>
    </location>
</feature>
<evidence type="ECO:0000256" key="4">
    <source>
        <dbReference type="ARBA" id="ARBA00022692"/>
    </source>
</evidence>
<feature type="transmembrane region" description="Helical" evidence="7">
    <location>
        <begin position="43"/>
        <end position="60"/>
    </location>
</feature>
<evidence type="ECO:0000256" key="1">
    <source>
        <dbReference type="ARBA" id="ARBA00004651"/>
    </source>
</evidence>
<keyword evidence="3" id="KW-1003">Cell membrane</keyword>
<dbReference type="InterPro" id="IPR036259">
    <property type="entry name" value="MFS_trans_sf"/>
</dbReference>
<feature type="transmembrane region" description="Helical" evidence="7">
    <location>
        <begin position="271"/>
        <end position="291"/>
    </location>
</feature>
<evidence type="ECO:0000256" key="3">
    <source>
        <dbReference type="ARBA" id="ARBA00022475"/>
    </source>
</evidence>
<dbReference type="GO" id="GO:0005886">
    <property type="term" value="C:plasma membrane"/>
    <property type="evidence" value="ECO:0007669"/>
    <property type="project" value="UniProtKB-SubCell"/>
</dbReference>
<feature type="transmembrane region" description="Helical" evidence="7">
    <location>
        <begin position="330"/>
        <end position="350"/>
    </location>
</feature>
<dbReference type="Proteomes" id="UP000238415">
    <property type="component" value="Unassembled WGS sequence"/>
</dbReference>
<keyword evidence="4 7" id="KW-0812">Transmembrane</keyword>
<dbReference type="PANTHER" id="PTHR43124:SF3">
    <property type="entry name" value="CHLORAMPHENICOL EFFLUX PUMP RV0191"/>
    <property type="match status" value="1"/>
</dbReference>
<sequence>MQRNTLILILGLAGFTVMADNWVVSPILPAIARSLNVETVRAGLLITAYMIPFGLFQLIFGPLADRYGKRQVINFSMALFTLGTGLSALGFSLTGLAFYRALTGIFAASVMPISLALIGDVFPIQERQSAIGTFMGISFLGQGLSMAIGGTIAYFLSWRGVFAAYAVLALVSTLLLYTIGRRIPSVRNPRSQFFAPYLRLLGNTKSASVYLVVLLEGILIVGSFSYLGAYIAQTYHYNNFVIGLIMTAFGIAAVVAGRLSGPLAARNGRRPVLMAGLLAAAAADLLFWVYGHQLPTLIAGVALLGLGFMLAHSTLLTIATEFAARARGTAMSLVAFAFMGGGGVGTAIGGRLIHAFNFSRFFALYALCLFLLIILASLVVRGDTAASTGMEPAGDTR</sequence>
<evidence type="ECO:0000313" key="10">
    <source>
        <dbReference type="Proteomes" id="UP000238415"/>
    </source>
</evidence>
<proteinExistence type="predicted"/>
<dbReference type="InterPro" id="IPR020846">
    <property type="entry name" value="MFS_dom"/>
</dbReference>
<feature type="transmembrane region" description="Helical" evidence="7">
    <location>
        <begin position="97"/>
        <end position="118"/>
    </location>
</feature>
<feature type="transmembrane region" description="Helical" evidence="7">
    <location>
        <begin position="209"/>
        <end position="231"/>
    </location>
</feature>
<evidence type="ECO:0000259" key="8">
    <source>
        <dbReference type="PROSITE" id="PS50850"/>
    </source>
</evidence>
<feature type="transmembrane region" description="Helical" evidence="7">
    <location>
        <begin position="362"/>
        <end position="380"/>
    </location>
</feature>
<comment type="subcellular location">
    <subcellularLocation>
        <location evidence="1">Cell membrane</location>
        <topology evidence="1">Multi-pass membrane protein</topology>
    </subcellularLocation>
</comment>
<dbReference type="OrthoDB" id="9816041at2"/>
<comment type="caution">
    <text evidence="9">The sequence shown here is derived from an EMBL/GenBank/DDBJ whole genome shotgun (WGS) entry which is preliminary data.</text>
</comment>
<feature type="transmembrane region" description="Helical" evidence="7">
    <location>
        <begin position="297"/>
        <end position="318"/>
    </location>
</feature>
<organism evidence="9 10">
    <name type="scientific">Neomoorella humiferrea</name>
    <dbReference type="NCBI Taxonomy" id="676965"/>
    <lineage>
        <taxon>Bacteria</taxon>
        <taxon>Bacillati</taxon>
        <taxon>Bacillota</taxon>
        <taxon>Clostridia</taxon>
        <taxon>Neomoorellales</taxon>
        <taxon>Neomoorellaceae</taxon>
        <taxon>Neomoorella</taxon>
    </lineage>
</organism>
<reference evidence="9 10" key="1">
    <citation type="submission" date="2018-03" db="EMBL/GenBank/DDBJ databases">
        <title>Genome sequence of Moorella humiferrea DSM 23265.</title>
        <authorList>
            <person name="Poehlein A."/>
            <person name="Daniel R."/>
        </authorList>
    </citation>
    <scope>NUCLEOTIDE SEQUENCE [LARGE SCALE GENOMIC DNA]</scope>
    <source>
        <strain evidence="9 10">DSM 23265</strain>
    </source>
</reference>
<feature type="domain" description="Major facilitator superfamily (MFS) profile" evidence="8">
    <location>
        <begin position="6"/>
        <end position="384"/>
    </location>
</feature>
<dbReference type="CDD" id="cd17324">
    <property type="entry name" value="MFS_NepI_like"/>
    <property type="match status" value="1"/>
</dbReference>
<dbReference type="PRINTS" id="PR01036">
    <property type="entry name" value="TCRTETB"/>
</dbReference>
<evidence type="ECO:0000256" key="2">
    <source>
        <dbReference type="ARBA" id="ARBA00022448"/>
    </source>
</evidence>